<protein>
    <recommendedName>
        <fullName evidence="3">HNH endonuclease</fullName>
    </recommendedName>
</protein>
<reference evidence="1 2" key="1">
    <citation type="submission" date="2024-06" db="EMBL/GenBank/DDBJ databases">
        <title>Genomics of switchgrass bacterial isolates.</title>
        <authorList>
            <person name="Shade A."/>
        </authorList>
    </citation>
    <scope>NUCLEOTIDE SEQUENCE [LARGE SCALE GENOMIC DNA]</scope>
    <source>
        <strain evidence="1 2">PvP084</strain>
    </source>
</reference>
<accession>A0ABV2NL65</accession>
<dbReference type="EMBL" id="JBEPNW010000002">
    <property type="protein sequence ID" value="MET3867238.1"/>
    <property type="molecule type" value="Genomic_DNA"/>
</dbReference>
<name>A0ABV2NL65_9HYPH</name>
<evidence type="ECO:0000313" key="2">
    <source>
        <dbReference type="Proteomes" id="UP001549119"/>
    </source>
</evidence>
<dbReference type="RefSeq" id="WP_063110586.1">
    <property type="nucleotide sequence ID" value="NZ_JBEPNV010000001.1"/>
</dbReference>
<evidence type="ECO:0008006" key="3">
    <source>
        <dbReference type="Google" id="ProtNLM"/>
    </source>
</evidence>
<evidence type="ECO:0000313" key="1">
    <source>
        <dbReference type="EMBL" id="MET3867238.1"/>
    </source>
</evidence>
<comment type="caution">
    <text evidence="1">The sequence shown here is derived from an EMBL/GenBank/DDBJ whole genome shotgun (WGS) entry which is preliminary data.</text>
</comment>
<sequence length="94" mass="9701">MTLTDSQRAAIRALRDAGGEGAVDSTGAVIASGRRLPFNTDTWLRLCTLLLVESAGPLRVRLSASGLREAGTRGHQVNALADGGGQVHAHPGAE</sequence>
<gene>
    <name evidence="1" type="ORF">ABIC20_004547</name>
</gene>
<dbReference type="Proteomes" id="UP001549119">
    <property type="component" value="Unassembled WGS sequence"/>
</dbReference>
<keyword evidence="2" id="KW-1185">Reference proteome</keyword>
<organism evidence="1 2">
    <name type="scientific">Methylobacterium radiotolerans</name>
    <dbReference type="NCBI Taxonomy" id="31998"/>
    <lineage>
        <taxon>Bacteria</taxon>
        <taxon>Pseudomonadati</taxon>
        <taxon>Pseudomonadota</taxon>
        <taxon>Alphaproteobacteria</taxon>
        <taxon>Hyphomicrobiales</taxon>
        <taxon>Methylobacteriaceae</taxon>
        <taxon>Methylobacterium</taxon>
    </lineage>
</organism>
<proteinExistence type="predicted"/>